<keyword evidence="4" id="KW-1185">Reference proteome</keyword>
<organism evidence="3 4">
    <name type="scientific">Nannochloropsis gaditana</name>
    <dbReference type="NCBI Taxonomy" id="72520"/>
    <lineage>
        <taxon>Eukaryota</taxon>
        <taxon>Sar</taxon>
        <taxon>Stramenopiles</taxon>
        <taxon>Ochrophyta</taxon>
        <taxon>Eustigmatophyceae</taxon>
        <taxon>Eustigmatales</taxon>
        <taxon>Monodopsidaceae</taxon>
        <taxon>Nannochloropsis</taxon>
    </lineage>
</organism>
<dbReference type="AlphaFoldDB" id="W7U1N4"/>
<dbReference type="Proteomes" id="UP000019335">
    <property type="component" value="Chromosome 8"/>
</dbReference>
<feature type="region of interest" description="Disordered" evidence="1">
    <location>
        <begin position="268"/>
        <end position="309"/>
    </location>
</feature>
<keyword evidence="2" id="KW-1133">Transmembrane helix</keyword>
<evidence type="ECO:0008006" key="5">
    <source>
        <dbReference type="Google" id="ProtNLM"/>
    </source>
</evidence>
<feature type="transmembrane region" description="Helical" evidence="2">
    <location>
        <begin position="124"/>
        <end position="145"/>
    </location>
</feature>
<gene>
    <name evidence="3" type="ORF">Naga_100141g2</name>
</gene>
<dbReference type="OrthoDB" id="10389320at2759"/>
<comment type="caution">
    <text evidence="3">The sequence shown here is derived from an EMBL/GenBank/DDBJ whole genome shotgun (WGS) entry which is preliminary data.</text>
</comment>
<name>W7U1N4_9STRA</name>
<keyword evidence="2" id="KW-0472">Membrane</keyword>
<dbReference type="EMBL" id="AZIL01000619">
    <property type="protein sequence ID" value="EWM26534.1"/>
    <property type="molecule type" value="Genomic_DNA"/>
</dbReference>
<proteinExistence type="predicted"/>
<reference evidence="3 4" key="1">
    <citation type="journal article" date="2014" name="Mol. Plant">
        <title>Chromosome Scale Genome Assembly and Transcriptome Profiling of Nannochloropsis gaditana in Nitrogen Depletion.</title>
        <authorList>
            <person name="Corteggiani Carpinelli E."/>
            <person name="Telatin A."/>
            <person name="Vitulo N."/>
            <person name="Forcato C."/>
            <person name="D'Angelo M."/>
            <person name="Schiavon R."/>
            <person name="Vezzi A."/>
            <person name="Giacometti G.M."/>
            <person name="Morosinotto T."/>
            <person name="Valle G."/>
        </authorList>
    </citation>
    <scope>NUCLEOTIDE SEQUENCE [LARGE SCALE GENOMIC DNA]</scope>
    <source>
        <strain evidence="3 4">B-31</strain>
    </source>
</reference>
<feature type="region of interest" description="Disordered" evidence="1">
    <location>
        <begin position="180"/>
        <end position="247"/>
    </location>
</feature>
<keyword evidence="2" id="KW-0812">Transmembrane</keyword>
<feature type="compositionally biased region" description="Acidic residues" evidence="1">
    <location>
        <begin position="182"/>
        <end position="195"/>
    </location>
</feature>
<sequence length="309" mass="33892">MTFKTAGRQQQAGLARQLKSYLRPRHVFSSDLPSQDTSLVHAMGRMAKFCRFVALVLVLLFNSVVTGEYVRGPLRPESRDLSSTGLDGLTYSADEKHASAHFPPRLLRPARSQARVQHQVKRDMISSVFLGAALAFVFLAALVVIRCNCARVFPCICGEEALAARNELLKDVSRSFMKMKEEEEEEVDIVGEEGGPDGPPTRVHGSEEALDGQVLDKGRRGGEEEKKEEGAEAMEEKKAPAAPSTTSLSEWVASLGLLAGQARVRPWAAAKVDDGAQTTGKKGEDRSRGEWEDRTQGGREESKQYSGFE</sequence>
<feature type="transmembrane region" description="Helical" evidence="2">
    <location>
        <begin position="52"/>
        <end position="70"/>
    </location>
</feature>
<feature type="compositionally biased region" description="Basic and acidic residues" evidence="1">
    <location>
        <begin position="281"/>
        <end position="303"/>
    </location>
</feature>
<accession>W7U1N4</accession>
<protein>
    <recommendedName>
        <fullName evidence="5">Transmembrane protein</fullName>
    </recommendedName>
</protein>
<evidence type="ECO:0000313" key="3">
    <source>
        <dbReference type="EMBL" id="EWM26534.1"/>
    </source>
</evidence>
<evidence type="ECO:0000313" key="4">
    <source>
        <dbReference type="Proteomes" id="UP000019335"/>
    </source>
</evidence>
<feature type="compositionally biased region" description="Basic and acidic residues" evidence="1">
    <location>
        <begin position="214"/>
        <end position="239"/>
    </location>
</feature>
<evidence type="ECO:0000256" key="1">
    <source>
        <dbReference type="SAM" id="MobiDB-lite"/>
    </source>
</evidence>
<evidence type="ECO:0000256" key="2">
    <source>
        <dbReference type="SAM" id="Phobius"/>
    </source>
</evidence>